<dbReference type="GO" id="GO:0005975">
    <property type="term" value="P:carbohydrate metabolic process"/>
    <property type="evidence" value="ECO:0007669"/>
    <property type="project" value="InterPro"/>
</dbReference>
<feature type="transmembrane region" description="Helical" evidence="2">
    <location>
        <begin position="519"/>
        <end position="541"/>
    </location>
</feature>
<dbReference type="Proteomes" id="UP000235786">
    <property type="component" value="Unassembled WGS sequence"/>
</dbReference>
<keyword evidence="4" id="KW-0378">Hydrolase</keyword>
<dbReference type="GO" id="GO:0004553">
    <property type="term" value="F:hydrolase activity, hydrolyzing O-glycosyl compounds"/>
    <property type="evidence" value="ECO:0007669"/>
    <property type="project" value="InterPro"/>
</dbReference>
<feature type="transmembrane region" description="Helical" evidence="2">
    <location>
        <begin position="477"/>
        <end position="499"/>
    </location>
</feature>
<dbReference type="Pfam" id="PF00722">
    <property type="entry name" value="Glyco_hydro_16"/>
    <property type="match status" value="1"/>
</dbReference>
<dbReference type="SUPFAM" id="SSF49899">
    <property type="entry name" value="Concanavalin A-like lectins/glucanases"/>
    <property type="match status" value="1"/>
</dbReference>
<organism evidence="4 5">
    <name type="scientific">Hyaloscypha variabilis (strain UAMH 11265 / GT02V1 / F)</name>
    <name type="common">Meliniomyces variabilis</name>
    <dbReference type="NCBI Taxonomy" id="1149755"/>
    <lineage>
        <taxon>Eukaryota</taxon>
        <taxon>Fungi</taxon>
        <taxon>Dikarya</taxon>
        <taxon>Ascomycota</taxon>
        <taxon>Pezizomycotina</taxon>
        <taxon>Leotiomycetes</taxon>
        <taxon>Helotiales</taxon>
        <taxon>Hyaloscyphaceae</taxon>
        <taxon>Hyaloscypha</taxon>
        <taxon>Hyaloscypha variabilis</taxon>
    </lineage>
</organism>
<evidence type="ECO:0000313" key="5">
    <source>
        <dbReference type="Proteomes" id="UP000235786"/>
    </source>
</evidence>
<keyword evidence="2" id="KW-0812">Transmembrane</keyword>
<proteinExistence type="predicted"/>
<name>A0A2J6RZI7_HYAVF</name>
<dbReference type="CDD" id="cd00413">
    <property type="entry name" value="Glyco_hydrolase_16"/>
    <property type="match status" value="1"/>
</dbReference>
<dbReference type="AlphaFoldDB" id="A0A2J6RZI7"/>
<keyword evidence="2" id="KW-1133">Transmembrane helix</keyword>
<dbReference type="EMBL" id="KZ613941">
    <property type="protein sequence ID" value="PMD43936.1"/>
    <property type="molecule type" value="Genomic_DNA"/>
</dbReference>
<feature type="region of interest" description="Disordered" evidence="1">
    <location>
        <begin position="384"/>
        <end position="411"/>
    </location>
</feature>
<evidence type="ECO:0000259" key="3">
    <source>
        <dbReference type="Pfam" id="PF00722"/>
    </source>
</evidence>
<protein>
    <submittedName>
        <fullName evidence="4">Glycoside hydrolase family 16 protein</fullName>
    </submittedName>
</protein>
<gene>
    <name evidence="4" type="ORF">L207DRAFT_552374</name>
</gene>
<accession>A0A2J6RZI7</accession>
<dbReference type="STRING" id="1149755.A0A2J6RZI7"/>
<feature type="transmembrane region" description="Helical" evidence="2">
    <location>
        <begin position="637"/>
        <end position="659"/>
    </location>
</feature>
<feature type="transmembrane region" description="Helical" evidence="2">
    <location>
        <begin position="839"/>
        <end position="861"/>
    </location>
</feature>
<keyword evidence="5" id="KW-1185">Reference proteome</keyword>
<evidence type="ECO:0000256" key="2">
    <source>
        <dbReference type="SAM" id="Phobius"/>
    </source>
</evidence>
<feature type="transmembrane region" description="Helical" evidence="2">
    <location>
        <begin position="806"/>
        <end position="833"/>
    </location>
</feature>
<feature type="transmembrane region" description="Helical" evidence="2">
    <location>
        <begin position="348"/>
        <end position="368"/>
    </location>
</feature>
<feature type="region of interest" description="Disordered" evidence="1">
    <location>
        <begin position="1"/>
        <end position="20"/>
    </location>
</feature>
<feature type="transmembrane region" description="Helical" evidence="2">
    <location>
        <begin position="562"/>
        <end position="580"/>
    </location>
</feature>
<feature type="transmembrane region" description="Helical" evidence="2">
    <location>
        <begin position="712"/>
        <end position="731"/>
    </location>
</feature>
<dbReference type="PANTHER" id="PTHR38121:SF2">
    <property type="entry name" value="ACYLTRANSFERASE 3 DOMAIN-CONTAINING PROTEIN"/>
    <property type="match status" value="1"/>
</dbReference>
<evidence type="ECO:0000313" key="4">
    <source>
        <dbReference type="EMBL" id="PMD43936.1"/>
    </source>
</evidence>
<dbReference type="InterPro" id="IPR013320">
    <property type="entry name" value="ConA-like_dom_sf"/>
</dbReference>
<sequence length="928" mass="103751">MGGSCSFRIGNKLKPAEQSPKPSRLVEAMLSRAPLDCSCGFYDRTSKQLFTDSLIVYFNESTSFPYEAFTISNYTHKYEKGWNTIYREGATFNNVQLTNASESASSDVFLDSSLELYVDPTSEDHLVVGGEIKSVRQDIQYGSFSALVRGPPPSSGGSSMSMMFLYNETQQWEMDLLNTDKPETAWLATLFAGEFPNRSLGVNYSTLGNTSLSNYTSSPWAYVELKVDWDPKSLNYSIGGVVSRNITRKHDTGIPSIPGPLLFKHWSVGNKFSSQGPPYMRTGANIGLVRSFFNSSTMTKEERKQFDARCDILSACSIADTSLRGSTAYNSAATAPWRETKSNFRLKIFAIVIVSLGSAIGALMLINARIRRIIERRAILEQKANEPSYSSRTEDESSFGRPSESITGRHEHQELNFAAAEVDPLKRADIKKTSTTMTDTQASKVGTAAITTVTEAASIPKPSSTVVLQGGKPRVDYMAGMVAICALMVTIIHYALTFLPALDSGYNAHYRSEIWGSRILAPYFLNAAWLGLFFTTSTRFLTVGYLRSGNLRIVAEKTVTRPFRLIIPVAGVVILKYFLIDCGATKWLEYLPSITWSTWPYTVRYTNFGKFLNELLELLYLIPNASPQITFNYCTGVLWTITVTLQGSWISLLGVMIIYELKNPWKRFSYYTLCILMNWYAREWGSYFWAGLILADLDVIYKYTKYIYARPLLHWFLLITCFLTAFAMLTWDALLIDADVPLLALERGIHPDLKTGRPISQTENKGYPAYFEPRLNGLVFASVVQLGVEISPFTQKLLSSRILMWIFPHIFTIYLFHGLIFSTLGSVIVVQLSAAGVPYWVVMLVNATACWGTLFLVLLVVTTAIEILGKGVTASIWRFGVEGSAKKEGTLWPFEKELLLGRPGADPHVIANEEQVVESRFSPDEEGK</sequence>
<dbReference type="InterPro" id="IPR000757">
    <property type="entry name" value="Beta-glucanase-like"/>
</dbReference>
<keyword evidence="2" id="KW-0472">Membrane</keyword>
<dbReference type="PANTHER" id="PTHR38121">
    <property type="entry name" value="GH16 DOMAIN-CONTAINING PROTEIN"/>
    <property type="match status" value="1"/>
</dbReference>
<dbReference type="OrthoDB" id="25131at2759"/>
<reference evidence="4 5" key="1">
    <citation type="submission" date="2016-04" db="EMBL/GenBank/DDBJ databases">
        <title>A degradative enzymes factory behind the ericoid mycorrhizal symbiosis.</title>
        <authorList>
            <consortium name="DOE Joint Genome Institute"/>
            <person name="Martino E."/>
            <person name="Morin E."/>
            <person name="Grelet G."/>
            <person name="Kuo A."/>
            <person name="Kohler A."/>
            <person name="Daghino S."/>
            <person name="Barry K."/>
            <person name="Choi C."/>
            <person name="Cichocki N."/>
            <person name="Clum A."/>
            <person name="Copeland A."/>
            <person name="Hainaut M."/>
            <person name="Haridas S."/>
            <person name="Labutti K."/>
            <person name="Lindquist E."/>
            <person name="Lipzen A."/>
            <person name="Khouja H.-R."/>
            <person name="Murat C."/>
            <person name="Ohm R."/>
            <person name="Olson A."/>
            <person name="Spatafora J."/>
            <person name="Veneault-Fourrey C."/>
            <person name="Henrissat B."/>
            <person name="Grigoriev I."/>
            <person name="Martin F."/>
            <person name="Perotto S."/>
        </authorList>
    </citation>
    <scope>NUCLEOTIDE SEQUENCE [LARGE SCALE GENOMIC DNA]</scope>
    <source>
        <strain evidence="4 5">F</strain>
    </source>
</reference>
<dbReference type="Gene3D" id="2.60.120.200">
    <property type="match status" value="1"/>
</dbReference>
<feature type="domain" description="GH16" evidence="3">
    <location>
        <begin position="112"/>
        <end position="276"/>
    </location>
</feature>
<evidence type="ECO:0000256" key="1">
    <source>
        <dbReference type="SAM" id="MobiDB-lite"/>
    </source>
</evidence>